<dbReference type="Proteomes" id="UP000827260">
    <property type="component" value="Segment"/>
</dbReference>
<protein>
    <submittedName>
        <fullName evidence="2">Baseplate J-like protein</fullName>
    </submittedName>
</protein>
<reference evidence="2" key="1">
    <citation type="submission" date="2021-05" db="EMBL/GenBank/DDBJ databases">
        <title>Diversity, taxonomy and evolution of archaeal viruses of the class Caudoviricetes.</title>
        <authorList>
            <person name="Liu Y."/>
            <person name="Demina T.A."/>
            <person name="Roux S."/>
            <person name="Aiewsakun P."/>
            <person name="Kazlauskas D."/>
            <person name="Simmonds P."/>
            <person name="Prangishvili D."/>
            <person name="Oksanen H.M."/>
            <person name="Krupovic M."/>
        </authorList>
    </citation>
    <scope>NUCLEOTIDE SEQUENCE</scope>
    <source>
        <strain evidence="2">HRTV-27/27</strain>
    </source>
</reference>
<dbReference type="InterPro" id="IPR052399">
    <property type="entry name" value="Phage_Baseplate_Assmbl_Protein"/>
</dbReference>
<evidence type="ECO:0000313" key="3">
    <source>
        <dbReference type="Proteomes" id="UP000827260"/>
    </source>
</evidence>
<dbReference type="PANTHER" id="PTHR37829:SF3">
    <property type="entry name" value="PROTEIN JAYE-RELATED"/>
    <property type="match status" value="1"/>
</dbReference>
<organism evidence="2 3">
    <name type="scientific">Halorubrum tailed virus 27</name>
    <dbReference type="NCBI Taxonomy" id="2878008"/>
    <lineage>
        <taxon>Viruses</taxon>
        <taxon>Duplodnaviria</taxon>
        <taxon>Heunggongvirae</taxon>
        <taxon>Uroviricota</taxon>
        <taxon>Caudoviricetes</taxon>
        <taxon>Thumleimavirales</taxon>
        <taxon>Hafunaviridae</taxon>
        <taxon>Minorvirus</taxon>
        <taxon>Minorvirus thailandense</taxon>
        <taxon>Minorvirus HRTV27</taxon>
    </lineage>
</organism>
<dbReference type="InterPro" id="IPR006949">
    <property type="entry name" value="Barrel_Baseplate_J-like"/>
</dbReference>
<dbReference type="EMBL" id="MZ334522">
    <property type="protein sequence ID" value="UBF22722.1"/>
    <property type="molecule type" value="Genomic_DNA"/>
</dbReference>
<name>A0AAE8XYQ5_9CAUD</name>
<feature type="domain" description="Baseplate protein J-like barrel" evidence="1">
    <location>
        <begin position="97"/>
        <end position="184"/>
    </location>
</feature>
<dbReference type="PANTHER" id="PTHR37829">
    <property type="entry name" value="PHAGE-LIKE ELEMENT PBSX PROTEIN XKDT"/>
    <property type="match status" value="1"/>
</dbReference>
<accession>A0AAE8XYQ5</accession>
<sequence length="415" mass="43519">MTTFSDGRYQPDTVESVVDAMMADAERAFDDELPEETVSVLRAFYRPHAIRLVELQRDLALVLDSAQIDHATDEQLDLLTALIGVPRLEATAATGEVEFSRATAATQDYLIPAGTEVSTPGNDPVVFETTEPRTLTSGSTSVLAPVEAVSGGSGGNVAPDTITILREATVGVSSVTNPAATEDGTDREDDDSLRLRAKQKLTPGAKASAQALITQALAQDSVQSASIFINDTNLADGDGQPPHSFELVVDGPETQDDYDSLAQMLLDTKAAGDTSSAGIYGTEISGEAKLINGQTFTLSLSEAVSVPVYVDMALDVTTEYEGDTAVRNNIVRYVGGVLSSNSPADGRLEVGEDVIFGAIEYAIRQTPGVYDVSSLTVDTVDPPVGTSNIPIALNEKAVADATDGSLAITTTTVNP</sequence>
<dbReference type="Pfam" id="PF04865">
    <property type="entry name" value="Baseplate_J"/>
    <property type="match status" value="1"/>
</dbReference>
<gene>
    <name evidence="2" type="ORF">HRTV-27_gp29</name>
</gene>
<keyword evidence="3" id="KW-1185">Reference proteome</keyword>
<evidence type="ECO:0000259" key="1">
    <source>
        <dbReference type="Pfam" id="PF04865"/>
    </source>
</evidence>
<proteinExistence type="predicted"/>
<evidence type="ECO:0000313" key="2">
    <source>
        <dbReference type="EMBL" id="UBF22722.1"/>
    </source>
</evidence>